<dbReference type="AlphaFoldDB" id="A0A1I3RDS0"/>
<evidence type="ECO:0000313" key="3">
    <source>
        <dbReference type="Proteomes" id="UP000199025"/>
    </source>
</evidence>
<feature type="region of interest" description="Disordered" evidence="1">
    <location>
        <begin position="31"/>
        <end position="237"/>
    </location>
</feature>
<reference evidence="2 3" key="1">
    <citation type="submission" date="2016-10" db="EMBL/GenBank/DDBJ databases">
        <authorList>
            <person name="de Groot N.N."/>
        </authorList>
    </citation>
    <scope>NUCLEOTIDE SEQUENCE [LARGE SCALE GENOMIC DNA]</scope>
    <source>
        <strain evidence="2 3">DSM 44468</strain>
    </source>
</reference>
<proteinExistence type="predicted"/>
<dbReference type="Proteomes" id="UP000199025">
    <property type="component" value="Unassembled WGS sequence"/>
</dbReference>
<evidence type="ECO:0000256" key="1">
    <source>
        <dbReference type="SAM" id="MobiDB-lite"/>
    </source>
</evidence>
<feature type="compositionally biased region" description="Low complexity" evidence="1">
    <location>
        <begin position="73"/>
        <end position="102"/>
    </location>
</feature>
<name>A0A1I3RDS0_9PSEU</name>
<feature type="compositionally biased region" description="Low complexity" evidence="1">
    <location>
        <begin position="173"/>
        <end position="192"/>
    </location>
</feature>
<accession>A0A1I3RDS0</accession>
<evidence type="ECO:0000313" key="2">
    <source>
        <dbReference type="EMBL" id="SFJ44743.1"/>
    </source>
</evidence>
<keyword evidence="3" id="KW-1185">Reference proteome</keyword>
<organism evidence="2 3">
    <name type="scientific">Amycolatopsis sacchari</name>
    <dbReference type="NCBI Taxonomy" id="115433"/>
    <lineage>
        <taxon>Bacteria</taxon>
        <taxon>Bacillati</taxon>
        <taxon>Actinomycetota</taxon>
        <taxon>Actinomycetes</taxon>
        <taxon>Pseudonocardiales</taxon>
        <taxon>Pseudonocardiaceae</taxon>
        <taxon>Amycolatopsis</taxon>
    </lineage>
</organism>
<feature type="compositionally biased region" description="Basic residues" evidence="1">
    <location>
        <begin position="115"/>
        <end position="134"/>
    </location>
</feature>
<gene>
    <name evidence="2" type="ORF">SAMN05421835_105277</name>
</gene>
<dbReference type="STRING" id="115433.SAMN05421835_105277"/>
<protein>
    <submittedName>
        <fullName evidence="2">Uncharacterized protein</fullName>
    </submittedName>
</protein>
<dbReference type="EMBL" id="FORP01000005">
    <property type="protein sequence ID" value="SFJ44743.1"/>
    <property type="molecule type" value="Genomic_DNA"/>
</dbReference>
<sequence length="237" mass="24173">MAAPRTPLAIGNLCLRGCRAAPAGRPHLGNCRYRPGHPNRLRPAAPAPWRRREPHSPSATCASAAVARPPPGAHASATAATGPAARALAAAATGPATRTASGLAAPPDGGAANPTRHRQPVPRRLSRGPRRAPAPRRLPLPVHQPERRPSWPGRTVACREPHPPPVATDCSRRAAPAAPAGAATPTGPAARAANRDAWRVPRVTGGPTRRRGSGPPPGPPAACGSGPPREGNPGLDP</sequence>